<protein>
    <recommendedName>
        <fullName evidence="9">Metalloendopeptidase</fullName>
        <ecNumber evidence="9">3.4.24.-</ecNumber>
    </recommendedName>
</protein>
<dbReference type="GO" id="GO:0006508">
    <property type="term" value="P:proteolysis"/>
    <property type="evidence" value="ECO:0007669"/>
    <property type="project" value="UniProtKB-KW"/>
</dbReference>
<dbReference type="GO" id="GO:0018996">
    <property type="term" value="P:molting cycle, collagen and cuticulin-based cuticle"/>
    <property type="evidence" value="ECO:0007669"/>
    <property type="project" value="UniProtKB-ARBA"/>
</dbReference>
<dbReference type="InterPro" id="IPR034035">
    <property type="entry name" value="Astacin-like_dom"/>
</dbReference>
<dbReference type="InterPro" id="IPR024079">
    <property type="entry name" value="MetalloPept_cat_dom_sf"/>
</dbReference>
<evidence type="ECO:0000256" key="6">
    <source>
        <dbReference type="ARBA" id="ARBA00023049"/>
    </source>
</evidence>
<dbReference type="Pfam" id="PF01400">
    <property type="entry name" value="Astacin"/>
    <property type="match status" value="2"/>
</dbReference>
<sequence length="491" mass="55916">MRSSPMRDRCSTQRKCRMMTSQLFQVSCRSIDELIAGASESSDFYLKEIESGSVMRELDMILTTQQYNALYESSFASVEQKVKRWKRKATRDQVYRWPKKEIPYEIVPNIFSTSDMREINAAIAEWQNYTCITFRRATRSDENYVSIDNGDGCSSRVGMIQRPQTLGLARGCRVKGIIIHELGHAVGFFHEQNRPDRDDHVTILKKNINSTALSNFRKYPVKAVNTYGVPYDYSSVMHYGGRAFSNNEGLTIQTKDPRYQNVIGNREGLSFNDIKLASLMYKCHDRCGNIQCPQQGFVGKDCRCWCPGSPVQLCAKTGTVQTTPKPVTRATSPAPTCSDMKTRCQSWMTPHFLPLSSKSIDELIAGASEMSNFYLEDMEEGTIRRELDMETNIALSIDGEKKRGRPRPRRKAIRDKKYRWTNKEIPYRIVPNDFDVNSTRDIYEAIAEWQNYTCITFRSATNSDPNFVEMDNGNGCYSNVGMAGGSQTVGL</sequence>
<dbReference type="Gene3D" id="3.40.390.10">
    <property type="entry name" value="Collagenase (Catalytic Domain)"/>
    <property type="match status" value="2"/>
</dbReference>
<evidence type="ECO:0000256" key="9">
    <source>
        <dbReference type="RuleBase" id="RU361183"/>
    </source>
</evidence>
<reference evidence="11" key="1">
    <citation type="submission" date="2020-05" db="UniProtKB">
        <authorList>
            <consortium name="EnsemblMetazoa"/>
        </authorList>
    </citation>
    <scope>IDENTIFICATION</scope>
    <source>
        <strain evidence="11">BB02</strain>
    </source>
</reference>
<dbReference type="PANTHER" id="PTHR10127">
    <property type="entry name" value="DISCOIDIN, CUB, EGF, LAMININ , AND ZINC METALLOPROTEASE DOMAIN CONTAINING"/>
    <property type="match status" value="1"/>
</dbReference>
<dbReference type="FunFam" id="3.40.390.10:FF:000028">
    <property type="entry name" value="Zinc metalloproteinase"/>
    <property type="match status" value="1"/>
</dbReference>
<evidence type="ECO:0000313" key="11">
    <source>
        <dbReference type="EnsemblMetazoa" id="BGLB004949-PB"/>
    </source>
</evidence>
<dbReference type="EnsemblMetazoa" id="BGLB004949-RB">
    <property type="protein sequence ID" value="BGLB004949-PB"/>
    <property type="gene ID" value="BGLB004949"/>
</dbReference>
<feature type="domain" description="Peptidase M12A" evidence="10">
    <location>
        <begin position="88"/>
        <end position="284"/>
    </location>
</feature>
<proteinExistence type="predicted"/>
<dbReference type="VEuPathDB" id="VectorBase:BGLAX_038673"/>
<dbReference type="InterPro" id="IPR006026">
    <property type="entry name" value="Peptidase_Metallo"/>
</dbReference>
<dbReference type="GO" id="GO:0008270">
    <property type="term" value="F:zinc ion binding"/>
    <property type="evidence" value="ECO:0007669"/>
    <property type="project" value="UniProtKB-UniRule"/>
</dbReference>
<accession>A0A2C9JMR4</accession>
<evidence type="ECO:0000256" key="5">
    <source>
        <dbReference type="ARBA" id="ARBA00022833"/>
    </source>
</evidence>
<gene>
    <name evidence="11" type="primary">106060309</name>
</gene>
<comment type="cofactor">
    <cofactor evidence="8 9">
        <name>Zn(2+)</name>
        <dbReference type="ChEBI" id="CHEBI:29105"/>
    </cofactor>
    <text evidence="8 9">Binds 1 zinc ion per subunit.</text>
</comment>
<evidence type="ECO:0000256" key="2">
    <source>
        <dbReference type="ARBA" id="ARBA00022670"/>
    </source>
</evidence>
<dbReference type="PANTHER" id="PTHR10127:SF780">
    <property type="entry name" value="METALLOENDOPEPTIDASE"/>
    <property type="match status" value="1"/>
</dbReference>
<dbReference type="PROSITE" id="PS51864">
    <property type="entry name" value="ASTACIN"/>
    <property type="match status" value="2"/>
</dbReference>
<dbReference type="KEGG" id="bgt:106060309"/>
<keyword evidence="1" id="KW-0245">EGF-like domain</keyword>
<dbReference type="VEuPathDB" id="VectorBase:BGLAX_037603"/>
<feature type="active site" evidence="8">
    <location>
        <position position="181"/>
    </location>
</feature>
<feature type="binding site" evidence="8">
    <location>
        <position position="180"/>
    </location>
    <ligand>
        <name>Zn(2+)</name>
        <dbReference type="ChEBI" id="CHEBI:29105"/>
        <note>catalytic</note>
    </ligand>
</feature>
<comment type="caution">
    <text evidence="8">Lacks conserved residue(s) required for the propagation of feature annotation.</text>
</comment>
<evidence type="ECO:0000256" key="4">
    <source>
        <dbReference type="ARBA" id="ARBA00022801"/>
    </source>
</evidence>
<keyword evidence="7" id="KW-1015">Disulfide bond</keyword>
<evidence type="ECO:0000256" key="1">
    <source>
        <dbReference type="ARBA" id="ARBA00022536"/>
    </source>
</evidence>
<evidence type="ECO:0000256" key="8">
    <source>
        <dbReference type="PROSITE-ProRule" id="PRU01211"/>
    </source>
</evidence>
<keyword evidence="6 8" id="KW-0482">Metalloprotease</keyword>
<keyword evidence="4 8" id="KW-0378">Hydrolase</keyword>
<feature type="binding site" evidence="8">
    <location>
        <position position="184"/>
    </location>
    <ligand>
        <name>Zn(2+)</name>
        <dbReference type="ChEBI" id="CHEBI:29105"/>
        <note>catalytic</note>
    </ligand>
</feature>
<dbReference type="EC" id="3.4.24.-" evidence="9"/>
<dbReference type="VEuPathDB" id="VectorBase:BGLB004949"/>
<dbReference type="InterPro" id="IPR001506">
    <property type="entry name" value="Peptidase_M12A"/>
</dbReference>
<dbReference type="SMART" id="SM00235">
    <property type="entry name" value="ZnMc"/>
    <property type="match status" value="1"/>
</dbReference>
<name>A0A2C9JMR4_BIOGL</name>
<keyword evidence="2 8" id="KW-0645">Protease</keyword>
<dbReference type="Proteomes" id="UP000076420">
    <property type="component" value="Unassembled WGS sequence"/>
</dbReference>
<dbReference type="GO" id="GO:0004222">
    <property type="term" value="F:metalloendopeptidase activity"/>
    <property type="evidence" value="ECO:0007669"/>
    <property type="project" value="UniProtKB-UniRule"/>
</dbReference>
<dbReference type="CDD" id="cd04280">
    <property type="entry name" value="ZnMc_astacin_like"/>
    <property type="match status" value="1"/>
</dbReference>
<dbReference type="SUPFAM" id="SSF55486">
    <property type="entry name" value="Metalloproteases ('zincins'), catalytic domain"/>
    <property type="match status" value="2"/>
</dbReference>
<evidence type="ECO:0000313" key="12">
    <source>
        <dbReference type="Proteomes" id="UP000076420"/>
    </source>
</evidence>
<evidence type="ECO:0000256" key="3">
    <source>
        <dbReference type="ARBA" id="ARBA00022723"/>
    </source>
</evidence>
<feature type="binding site" evidence="8">
    <location>
        <position position="190"/>
    </location>
    <ligand>
        <name>Zn(2+)</name>
        <dbReference type="ChEBI" id="CHEBI:29105"/>
        <note>catalytic</note>
    </ligand>
</feature>
<dbReference type="AlphaFoldDB" id="A0A2C9JMR4"/>
<dbReference type="PRINTS" id="PR00480">
    <property type="entry name" value="ASTACIN"/>
</dbReference>
<evidence type="ECO:0000259" key="10">
    <source>
        <dbReference type="PROSITE" id="PS51864"/>
    </source>
</evidence>
<keyword evidence="3 8" id="KW-0479">Metal-binding</keyword>
<feature type="domain" description="Peptidase M12A" evidence="10">
    <location>
        <begin position="411"/>
        <end position="491"/>
    </location>
</feature>
<organism evidence="11 12">
    <name type="scientific">Biomphalaria glabrata</name>
    <name type="common">Bloodfluke planorb</name>
    <name type="synonym">Freshwater snail</name>
    <dbReference type="NCBI Taxonomy" id="6526"/>
    <lineage>
        <taxon>Eukaryota</taxon>
        <taxon>Metazoa</taxon>
        <taxon>Spiralia</taxon>
        <taxon>Lophotrochozoa</taxon>
        <taxon>Mollusca</taxon>
        <taxon>Gastropoda</taxon>
        <taxon>Heterobranchia</taxon>
        <taxon>Euthyneura</taxon>
        <taxon>Panpulmonata</taxon>
        <taxon>Hygrophila</taxon>
        <taxon>Lymnaeoidea</taxon>
        <taxon>Planorbidae</taxon>
        <taxon>Biomphalaria</taxon>
    </lineage>
</organism>
<evidence type="ECO:0000256" key="7">
    <source>
        <dbReference type="ARBA" id="ARBA00023157"/>
    </source>
</evidence>
<keyword evidence="5 8" id="KW-0862">Zinc</keyword>